<keyword evidence="3" id="KW-1185">Reference proteome</keyword>
<accession>A0ABT8TDM1</accession>
<dbReference type="Gene3D" id="3.40.50.150">
    <property type="entry name" value="Vaccinia Virus protein VP39"/>
    <property type="match status" value="1"/>
</dbReference>
<protein>
    <submittedName>
        <fullName evidence="2">Class I SAM-dependent methyltransferase</fullName>
        <ecNumber evidence="2">2.1.-.-</ecNumber>
    </submittedName>
</protein>
<dbReference type="Pfam" id="PF13649">
    <property type="entry name" value="Methyltransf_25"/>
    <property type="match status" value="1"/>
</dbReference>
<dbReference type="InterPro" id="IPR041698">
    <property type="entry name" value="Methyltransf_25"/>
</dbReference>
<dbReference type="Proteomes" id="UP001168380">
    <property type="component" value="Unassembled WGS sequence"/>
</dbReference>
<name>A0ABT8TDM1_9GAMM</name>
<dbReference type="EC" id="2.1.-.-" evidence="2"/>
<dbReference type="EMBL" id="JAULRT010000052">
    <property type="protein sequence ID" value="MDO3382026.1"/>
    <property type="molecule type" value="Genomic_DNA"/>
</dbReference>
<sequence length="192" mass="21333">MSHHHFAQPEVLIDRLEPPDRDAWQKPDAVIRALGLPADAVVAELGAGTGYFALHLAQALPEGRVLALDSQPAMVRYLAERARVQGVSNLEALVIAHKGFEEDIGAVNLLLLVDAYHHIPNRVEYFGRVARRLASGTRLAVIDRRQSEDDIAAGRPRVVEAVVIVELAQAGFGLLQRFDFLPRQYFLVFERL</sequence>
<dbReference type="RefSeq" id="WP_302712189.1">
    <property type="nucleotide sequence ID" value="NZ_JAULRT010000052.1"/>
</dbReference>
<evidence type="ECO:0000313" key="3">
    <source>
        <dbReference type="Proteomes" id="UP001168380"/>
    </source>
</evidence>
<reference evidence="2" key="1">
    <citation type="submission" date="2023-07" db="EMBL/GenBank/DDBJ databases">
        <title>Gilvimarinus algae sp. nov., isolated from the surface of Kelp.</title>
        <authorList>
            <person name="Sun Y.Y."/>
            <person name="Gong Y."/>
            <person name="Du Z.J."/>
        </authorList>
    </citation>
    <scope>NUCLEOTIDE SEQUENCE</scope>
    <source>
        <strain evidence="2">SDUM040014</strain>
    </source>
</reference>
<evidence type="ECO:0000313" key="2">
    <source>
        <dbReference type="EMBL" id="MDO3382026.1"/>
    </source>
</evidence>
<keyword evidence="2" id="KW-0489">Methyltransferase</keyword>
<proteinExistence type="predicted"/>
<organism evidence="2 3">
    <name type="scientific">Gilvimarinus algae</name>
    <dbReference type="NCBI Taxonomy" id="3058037"/>
    <lineage>
        <taxon>Bacteria</taxon>
        <taxon>Pseudomonadati</taxon>
        <taxon>Pseudomonadota</taxon>
        <taxon>Gammaproteobacteria</taxon>
        <taxon>Cellvibrionales</taxon>
        <taxon>Cellvibrionaceae</taxon>
        <taxon>Gilvimarinus</taxon>
    </lineage>
</organism>
<dbReference type="GO" id="GO:0008168">
    <property type="term" value="F:methyltransferase activity"/>
    <property type="evidence" value="ECO:0007669"/>
    <property type="project" value="UniProtKB-KW"/>
</dbReference>
<keyword evidence="2" id="KW-0808">Transferase</keyword>
<dbReference type="InterPro" id="IPR029063">
    <property type="entry name" value="SAM-dependent_MTases_sf"/>
</dbReference>
<evidence type="ECO:0000259" key="1">
    <source>
        <dbReference type="Pfam" id="PF13649"/>
    </source>
</evidence>
<feature type="domain" description="Methyltransferase" evidence="1">
    <location>
        <begin position="42"/>
        <end position="136"/>
    </location>
</feature>
<dbReference type="SUPFAM" id="SSF53335">
    <property type="entry name" value="S-adenosyl-L-methionine-dependent methyltransferases"/>
    <property type="match status" value="1"/>
</dbReference>
<dbReference type="CDD" id="cd02440">
    <property type="entry name" value="AdoMet_MTases"/>
    <property type="match status" value="1"/>
</dbReference>
<comment type="caution">
    <text evidence="2">The sequence shown here is derived from an EMBL/GenBank/DDBJ whole genome shotgun (WGS) entry which is preliminary data.</text>
</comment>
<gene>
    <name evidence="2" type="ORF">QWI16_07555</name>
</gene>
<dbReference type="GO" id="GO:0032259">
    <property type="term" value="P:methylation"/>
    <property type="evidence" value="ECO:0007669"/>
    <property type="project" value="UniProtKB-KW"/>
</dbReference>